<dbReference type="PANTHER" id="PTHR15110:SF2">
    <property type="entry name" value="REGULATORY FACTOR X-ASSOCIATED PROTEIN"/>
    <property type="match status" value="1"/>
</dbReference>
<feature type="compositionally biased region" description="Basic and acidic residues" evidence="1">
    <location>
        <begin position="147"/>
        <end position="156"/>
    </location>
</feature>
<feature type="domain" description="Regulatory factor X-associated protein RFXANK-binding" evidence="2">
    <location>
        <begin position="100"/>
        <end position="216"/>
    </location>
</feature>
<reference evidence="4" key="1">
    <citation type="submission" date="2025-08" db="UniProtKB">
        <authorList>
            <consortium name="RefSeq"/>
        </authorList>
    </citation>
    <scope>IDENTIFICATION</scope>
</reference>
<dbReference type="OrthoDB" id="10065946at2759"/>
<evidence type="ECO:0000256" key="1">
    <source>
        <dbReference type="SAM" id="MobiDB-lite"/>
    </source>
</evidence>
<dbReference type="GeneID" id="115828765"/>
<dbReference type="Gene3D" id="6.10.290.30">
    <property type="entry name" value="Regulatory factor X-associated C-terminal binding domain"/>
    <property type="match status" value="1"/>
</dbReference>
<dbReference type="PANTHER" id="PTHR15110">
    <property type="entry name" value="REGULATORY FACTOR X-ASSOCIATED PROTEIN"/>
    <property type="match status" value="1"/>
</dbReference>
<feature type="compositionally biased region" description="Acidic residues" evidence="1">
    <location>
        <begin position="59"/>
        <end position="71"/>
    </location>
</feature>
<dbReference type="GO" id="GO:0005634">
    <property type="term" value="C:nucleus"/>
    <property type="evidence" value="ECO:0007669"/>
    <property type="project" value="TreeGrafter"/>
</dbReference>
<dbReference type="InterPro" id="IPR029316">
    <property type="entry name" value="RFXAP_RFXANK-bd"/>
</dbReference>
<keyword evidence="3" id="KW-1185">Reference proteome</keyword>
<dbReference type="InterPro" id="IPR038308">
    <property type="entry name" value="RFXAP_C_sf"/>
</dbReference>
<dbReference type="RefSeq" id="XP_030648715.1">
    <property type="nucleotide sequence ID" value="XM_030792855.1"/>
</dbReference>
<gene>
    <name evidence="4" type="primary">rfxap</name>
</gene>
<evidence type="ECO:0000313" key="4">
    <source>
        <dbReference type="RefSeq" id="XP_030648715.1"/>
    </source>
</evidence>
<evidence type="ECO:0000313" key="3">
    <source>
        <dbReference type="Proteomes" id="UP000504632"/>
    </source>
</evidence>
<dbReference type="AlphaFoldDB" id="A0A6J2WWP3"/>
<name>A0A6J2WWP3_CHACN</name>
<feature type="compositionally biased region" description="Basic residues" evidence="1">
    <location>
        <begin position="115"/>
        <end position="138"/>
    </location>
</feature>
<dbReference type="Pfam" id="PF15289">
    <property type="entry name" value="RFXA_RFXANK_bdg"/>
    <property type="match status" value="1"/>
</dbReference>
<sequence length="217" mass="24285">MSEDDNAASAANNKDSTVSILLSKDGQSYFVDNSGVVGSRDEATAQDQDNNNNNSFSYDMDDPGEESDVQDAGDPRDSTASPEELNEEETSGDNENVPKKCTYEGCKETTTQVAKQRKPWMCKKHRNKMYKDKYKKKKSDQAMSSGKLDESSEERPVSVTKQRLGTMGDRPARPSLIEQVLNQKRLSLLRSPEVISFLQQQQKLLSSQARAQTQQNF</sequence>
<dbReference type="GO" id="GO:0006357">
    <property type="term" value="P:regulation of transcription by RNA polymerase II"/>
    <property type="evidence" value="ECO:0007669"/>
    <property type="project" value="TreeGrafter"/>
</dbReference>
<dbReference type="CTD" id="5994"/>
<organism evidence="3 4">
    <name type="scientific">Chanos chanos</name>
    <name type="common">Milkfish</name>
    <name type="synonym">Mugil chanos</name>
    <dbReference type="NCBI Taxonomy" id="29144"/>
    <lineage>
        <taxon>Eukaryota</taxon>
        <taxon>Metazoa</taxon>
        <taxon>Chordata</taxon>
        <taxon>Craniata</taxon>
        <taxon>Vertebrata</taxon>
        <taxon>Euteleostomi</taxon>
        <taxon>Actinopterygii</taxon>
        <taxon>Neopterygii</taxon>
        <taxon>Teleostei</taxon>
        <taxon>Ostariophysi</taxon>
        <taxon>Gonorynchiformes</taxon>
        <taxon>Chanidae</taxon>
        <taxon>Chanos</taxon>
    </lineage>
</organism>
<dbReference type="FunCoup" id="A0A6J2WWP3">
    <property type="interactions" value="199"/>
</dbReference>
<feature type="region of interest" description="Disordered" evidence="1">
    <location>
        <begin position="1"/>
        <end position="171"/>
    </location>
</feature>
<protein>
    <submittedName>
        <fullName evidence="4">Regulatory factor X-associated protein</fullName>
    </submittedName>
</protein>
<evidence type="ECO:0000259" key="2">
    <source>
        <dbReference type="Pfam" id="PF15289"/>
    </source>
</evidence>
<accession>A0A6J2WWP3</accession>
<feature type="compositionally biased region" description="Low complexity" evidence="1">
    <location>
        <begin position="7"/>
        <end position="16"/>
    </location>
</feature>
<feature type="compositionally biased region" description="Basic and acidic residues" evidence="1">
    <location>
        <begin position="96"/>
        <end position="107"/>
    </location>
</feature>
<dbReference type="Proteomes" id="UP000504632">
    <property type="component" value="Chromosome 15"/>
</dbReference>
<proteinExistence type="predicted"/>
<dbReference type="InParanoid" id="A0A6J2WWP3"/>